<dbReference type="Gene3D" id="3.30.2350.10">
    <property type="entry name" value="Pseudouridine synthase"/>
    <property type="match status" value="1"/>
</dbReference>
<accession>A0ABW2ZEU2</accession>
<name>A0ABW2ZEU2_9SPHI</name>
<dbReference type="InterPro" id="IPR006145">
    <property type="entry name" value="PsdUridine_synth_RsuA/RluA"/>
</dbReference>
<comment type="caution">
    <text evidence="3">The sequence shown here is derived from an EMBL/GenBank/DDBJ whole genome shotgun (WGS) entry which is preliminary data.</text>
</comment>
<dbReference type="InterPro" id="IPR020103">
    <property type="entry name" value="PsdUridine_synth_cat_dom_sf"/>
</dbReference>
<proteinExistence type="predicted"/>
<reference evidence="4" key="1">
    <citation type="journal article" date="2019" name="Int. J. Syst. Evol. Microbiol.">
        <title>The Global Catalogue of Microorganisms (GCM) 10K type strain sequencing project: providing services to taxonomists for standard genome sequencing and annotation.</title>
        <authorList>
            <consortium name="The Broad Institute Genomics Platform"/>
            <consortium name="The Broad Institute Genome Sequencing Center for Infectious Disease"/>
            <person name="Wu L."/>
            <person name="Ma J."/>
        </authorList>
    </citation>
    <scope>NUCLEOTIDE SEQUENCE [LARGE SCALE GENOMIC DNA]</scope>
    <source>
        <strain evidence="4">CCUG 60742</strain>
    </source>
</reference>
<feature type="domain" description="Pseudouridine synthase RsuA/RluA-like" evidence="2">
    <location>
        <begin position="10"/>
        <end position="159"/>
    </location>
</feature>
<sequence length="228" mass="26357">MLEIIYQDDHLIAINKPHGLLVHRSSIAADAEEFALQLLRDQIGRKVNPAHRIDRKTGGVLLFAFDKVSEIAMQQAFMENRVKKKYLAVLRGYTPDAEVIDYPLRKENGTLQDALTNYITLERAELDVPFGSHLTSRYSLIEASPETGRMHQLRKHFAHIFHPIIGDRTHGCNKQNKLFKEKWDMETMLLHASQLLFMHPVTREEVTINAALQPEFIRVMQLMGWMDK</sequence>
<dbReference type="Pfam" id="PF00849">
    <property type="entry name" value="PseudoU_synth_2"/>
    <property type="match status" value="1"/>
</dbReference>
<dbReference type="Proteomes" id="UP001597073">
    <property type="component" value="Unassembled WGS sequence"/>
</dbReference>
<gene>
    <name evidence="3" type="ORF">ACFQZI_07420</name>
</gene>
<dbReference type="InterPro" id="IPR050188">
    <property type="entry name" value="RluA_PseudoU_synthase"/>
</dbReference>
<evidence type="ECO:0000259" key="2">
    <source>
        <dbReference type="Pfam" id="PF00849"/>
    </source>
</evidence>
<protein>
    <submittedName>
        <fullName evidence="3">Pseudouridine synthase</fullName>
    </submittedName>
</protein>
<keyword evidence="1" id="KW-0413">Isomerase</keyword>
<dbReference type="PANTHER" id="PTHR21600">
    <property type="entry name" value="MITOCHONDRIAL RNA PSEUDOURIDINE SYNTHASE"/>
    <property type="match status" value="1"/>
</dbReference>
<organism evidence="3 4">
    <name type="scientific">Mucilaginibacter lutimaris</name>
    <dbReference type="NCBI Taxonomy" id="931629"/>
    <lineage>
        <taxon>Bacteria</taxon>
        <taxon>Pseudomonadati</taxon>
        <taxon>Bacteroidota</taxon>
        <taxon>Sphingobacteriia</taxon>
        <taxon>Sphingobacteriales</taxon>
        <taxon>Sphingobacteriaceae</taxon>
        <taxon>Mucilaginibacter</taxon>
    </lineage>
</organism>
<dbReference type="EMBL" id="JBHTIA010000003">
    <property type="protein sequence ID" value="MFD0764679.1"/>
    <property type="molecule type" value="Genomic_DNA"/>
</dbReference>
<keyword evidence="4" id="KW-1185">Reference proteome</keyword>
<evidence type="ECO:0000313" key="3">
    <source>
        <dbReference type="EMBL" id="MFD0764679.1"/>
    </source>
</evidence>
<evidence type="ECO:0000313" key="4">
    <source>
        <dbReference type="Proteomes" id="UP001597073"/>
    </source>
</evidence>
<dbReference type="SUPFAM" id="SSF55120">
    <property type="entry name" value="Pseudouridine synthase"/>
    <property type="match status" value="1"/>
</dbReference>
<evidence type="ECO:0000256" key="1">
    <source>
        <dbReference type="ARBA" id="ARBA00023235"/>
    </source>
</evidence>
<dbReference type="RefSeq" id="WP_377140508.1">
    <property type="nucleotide sequence ID" value="NZ_JBHTIA010000003.1"/>
</dbReference>
<dbReference type="PANTHER" id="PTHR21600:SF56">
    <property type="entry name" value="TRNA PSEUDOURIDINE SYNTHASE C"/>
    <property type="match status" value="1"/>
</dbReference>